<dbReference type="VEuPathDB" id="FungiDB:MPH_01164"/>
<dbReference type="InterPro" id="IPR036866">
    <property type="entry name" value="RibonucZ/Hydroxyglut_hydro"/>
</dbReference>
<dbReference type="GO" id="GO:0016787">
    <property type="term" value="F:hydrolase activity"/>
    <property type="evidence" value="ECO:0007669"/>
    <property type="project" value="UniProtKB-KW"/>
</dbReference>
<gene>
    <name evidence="2" type="ORF">MPH_01164</name>
</gene>
<evidence type="ECO:0000256" key="1">
    <source>
        <dbReference type="ARBA" id="ARBA00022801"/>
    </source>
</evidence>
<keyword evidence="1" id="KW-0378">Hydrolase</keyword>
<dbReference type="Proteomes" id="UP000007129">
    <property type="component" value="Unassembled WGS sequence"/>
</dbReference>
<name>K2RG34_MACPH</name>
<dbReference type="PANTHER" id="PTHR43546:SF9">
    <property type="entry name" value="L-ASCORBATE-6-PHOSPHATE LACTONASE ULAG-RELATED"/>
    <property type="match status" value="1"/>
</dbReference>
<dbReference type="HOGENOM" id="CLU_162869_0_0_1"/>
<protein>
    <recommendedName>
        <fullName evidence="4">Beta-lactamase-like protein</fullName>
    </recommendedName>
</protein>
<comment type="caution">
    <text evidence="2">The sequence shown here is derived from an EMBL/GenBank/DDBJ whole genome shotgun (WGS) entry which is preliminary data.</text>
</comment>
<evidence type="ECO:0000313" key="3">
    <source>
        <dbReference type="Proteomes" id="UP000007129"/>
    </source>
</evidence>
<dbReference type="PANTHER" id="PTHR43546">
    <property type="entry name" value="UPF0173 METAL-DEPENDENT HYDROLASE MJ1163-RELATED"/>
    <property type="match status" value="1"/>
</dbReference>
<accession>K2RG34</accession>
<dbReference type="EMBL" id="AHHD01000048">
    <property type="protein sequence ID" value="EKG21506.1"/>
    <property type="molecule type" value="Genomic_DNA"/>
</dbReference>
<dbReference type="InParanoid" id="K2RG34"/>
<evidence type="ECO:0008006" key="4">
    <source>
        <dbReference type="Google" id="ProtNLM"/>
    </source>
</evidence>
<sequence length="80" mass="8768">MSASTFENKVSMTHIGTATTILDIDRITFLTDPFFSPAGSGWNTAPERPPLMVHDGPALKMNELPHIDAVLLSHENHPDN</sequence>
<reference evidence="2 3" key="1">
    <citation type="journal article" date="2012" name="BMC Genomics">
        <title>Tools to kill: Genome of one of the most destructive plant pathogenic fungi Macrophomina phaseolina.</title>
        <authorList>
            <person name="Islam M.S."/>
            <person name="Haque M.S."/>
            <person name="Islam M.M."/>
            <person name="Emdad E.M."/>
            <person name="Halim A."/>
            <person name="Hossen Q.M.M."/>
            <person name="Hossain M.Z."/>
            <person name="Ahmed B."/>
            <person name="Rahim S."/>
            <person name="Rahman M.S."/>
            <person name="Alam M.M."/>
            <person name="Hou S."/>
            <person name="Wan X."/>
            <person name="Saito J.A."/>
            <person name="Alam M."/>
        </authorList>
    </citation>
    <scope>NUCLEOTIDE SEQUENCE [LARGE SCALE GENOMIC DNA]</scope>
    <source>
        <strain evidence="2 3">MS6</strain>
    </source>
</reference>
<dbReference type="SUPFAM" id="SSF56281">
    <property type="entry name" value="Metallo-hydrolase/oxidoreductase"/>
    <property type="match status" value="1"/>
</dbReference>
<dbReference type="AlphaFoldDB" id="K2RG34"/>
<proteinExistence type="predicted"/>
<dbReference type="OrthoDB" id="332863at2759"/>
<dbReference type="Gene3D" id="3.60.15.10">
    <property type="entry name" value="Ribonuclease Z/Hydroxyacylglutathione hydrolase-like"/>
    <property type="match status" value="1"/>
</dbReference>
<evidence type="ECO:0000313" key="2">
    <source>
        <dbReference type="EMBL" id="EKG21506.1"/>
    </source>
</evidence>
<dbReference type="InterPro" id="IPR050114">
    <property type="entry name" value="UPF0173_UPF0282_UlaG_hydrolase"/>
</dbReference>
<organism evidence="2 3">
    <name type="scientific">Macrophomina phaseolina (strain MS6)</name>
    <name type="common">Charcoal rot fungus</name>
    <dbReference type="NCBI Taxonomy" id="1126212"/>
    <lineage>
        <taxon>Eukaryota</taxon>
        <taxon>Fungi</taxon>
        <taxon>Dikarya</taxon>
        <taxon>Ascomycota</taxon>
        <taxon>Pezizomycotina</taxon>
        <taxon>Dothideomycetes</taxon>
        <taxon>Dothideomycetes incertae sedis</taxon>
        <taxon>Botryosphaeriales</taxon>
        <taxon>Botryosphaeriaceae</taxon>
        <taxon>Macrophomina</taxon>
    </lineage>
</organism>